<dbReference type="AlphaFoldDB" id="A0A941EM25"/>
<evidence type="ECO:0000313" key="4">
    <source>
        <dbReference type="Proteomes" id="UP000676325"/>
    </source>
</evidence>
<dbReference type="Gene3D" id="1.10.1040.20">
    <property type="entry name" value="ProC-like, C-terminal domain"/>
    <property type="match status" value="1"/>
</dbReference>
<keyword evidence="4" id="KW-1185">Reference proteome</keyword>
<reference evidence="3" key="1">
    <citation type="submission" date="2021-04" db="EMBL/GenBank/DDBJ databases">
        <title>Genome based classification of Actinospica acidithermotolerans sp. nov., an actinobacterium isolated from an Indonesian hot spring.</title>
        <authorList>
            <person name="Kusuma A.B."/>
            <person name="Putra K.E."/>
            <person name="Nafisah S."/>
            <person name="Loh J."/>
            <person name="Nouioui I."/>
            <person name="Goodfellow M."/>
        </authorList>
    </citation>
    <scope>NUCLEOTIDE SEQUENCE</scope>
    <source>
        <strain evidence="3">MGRD01-02</strain>
    </source>
</reference>
<accession>A0A941EM25</accession>
<dbReference type="EMBL" id="JAGSOH010000111">
    <property type="protein sequence ID" value="MBR7830044.1"/>
    <property type="molecule type" value="Genomic_DNA"/>
</dbReference>
<dbReference type="PANTHER" id="PTHR40459">
    <property type="entry name" value="CONSERVED HYPOTHETICAL ALANINE AND LEUCINE RICH PROTEIN"/>
    <property type="match status" value="1"/>
</dbReference>
<feature type="domain" description="DUF2520" evidence="2">
    <location>
        <begin position="141"/>
        <end position="271"/>
    </location>
</feature>
<protein>
    <submittedName>
        <fullName evidence="3">DUF2520 domain-containing protein</fullName>
    </submittedName>
</protein>
<dbReference type="InterPro" id="IPR018931">
    <property type="entry name" value="DUF2520"/>
</dbReference>
<dbReference type="InterPro" id="IPR037108">
    <property type="entry name" value="TM1727-like_C_sf"/>
</dbReference>
<dbReference type="PANTHER" id="PTHR40459:SF1">
    <property type="entry name" value="CONSERVED HYPOTHETICAL ALANINE AND LEUCINE RICH PROTEIN"/>
    <property type="match status" value="1"/>
</dbReference>
<dbReference type="Gene3D" id="3.40.50.720">
    <property type="entry name" value="NAD(P)-binding Rossmann-like Domain"/>
    <property type="match status" value="1"/>
</dbReference>
<gene>
    <name evidence="3" type="ORF">KDK95_27325</name>
</gene>
<comment type="caution">
    <text evidence="3">The sequence shown here is derived from an EMBL/GenBank/DDBJ whole genome shotgun (WGS) entry which is preliminary data.</text>
</comment>
<proteinExistence type="predicted"/>
<name>A0A941EM25_9ACTN</name>
<dbReference type="Pfam" id="PF10727">
    <property type="entry name" value="Rossmann-like"/>
    <property type="match status" value="1"/>
</dbReference>
<evidence type="ECO:0000313" key="3">
    <source>
        <dbReference type="EMBL" id="MBR7830044.1"/>
    </source>
</evidence>
<dbReference type="InterPro" id="IPR019665">
    <property type="entry name" value="OxRdtase/DH_put_Rossmann_dom"/>
</dbReference>
<evidence type="ECO:0000259" key="1">
    <source>
        <dbReference type="Pfam" id="PF10727"/>
    </source>
</evidence>
<dbReference type="Proteomes" id="UP000676325">
    <property type="component" value="Unassembled WGS sequence"/>
</dbReference>
<dbReference type="SUPFAM" id="SSF48179">
    <property type="entry name" value="6-phosphogluconate dehydrogenase C-terminal domain-like"/>
    <property type="match status" value="1"/>
</dbReference>
<dbReference type="InterPro" id="IPR036291">
    <property type="entry name" value="NAD(P)-bd_dom_sf"/>
</dbReference>
<evidence type="ECO:0000259" key="2">
    <source>
        <dbReference type="Pfam" id="PF10728"/>
    </source>
</evidence>
<dbReference type="SUPFAM" id="SSF51735">
    <property type="entry name" value="NAD(P)-binding Rossmann-fold domains"/>
    <property type="match status" value="1"/>
</dbReference>
<feature type="domain" description="Putative oxidoreductase/dehydrogenase Rossmann-like" evidence="1">
    <location>
        <begin position="4"/>
        <end position="124"/>
    </location>
</feature>
<sequence>MRDRPGRFAVGVIGTGRVGSVLGAALARAGHRVVAASAVSDRSRRRAAELLPDVPLLPPPEVAEQAELLLLAVPDDVLPELVVGLADAGLFRPGQTVLHPSGRHGIGVLEAARIRGVLPLALHPVMSFTGTDVDLARLTGCSFGVTAPDAFRPMAEALVVEMGGEPEWISEGDRPLYHAALAFGANYLTTLVAQSAELLERAGVSAPGRMLGPLLGATLDNSLRSGDAALTGPVARGDAGTVAAHLSRLAKLASGPSATDPLVNAYLALARLTADRALEAGLLAPERAGELLEVLNEDGSR</sequence>
<dbReference type="InterPro" id="IPR008927">
    <property type="entry name" value="6-PGluconate_DH-like_C_sf"/>
</dbReference>
<dbReference type="Pfam" id="PF10728">
    <property type="entry name" value="DUF2520"/>
    <property type="match status" value="1"/>
</dbReference>
<organism evidence="3 4">
    <name type="scientific">Actinospica acidithermotolerans</name>
    <dbReference type="NCBI Taxonomy" id="2828514"/>
    <lineage>
        <taxon>Bacteria</taxon>
        <taxon>Bacillati</taxon>
        <taxon>Actinomycetota</taxon>
        <taxon>Actinomycetes</taxon>
        <taxon>Catenulisporales</taxon>
        <taxon>Actinospicaceae</taxon>
        <taxon>Actinospica</taxon>
    </lineage>
</organism>